<dbReference type="OrthoDB" id="6619574at2759"/>
<evidence type="ECO:0000313" key="2">
    <source>
        <dbReference type="RefSeq" id="XP_025417537.1"/>
    </source>
</evidence>
<gene>
    <name evidence="2" type="primary">LOC112688511</name>
</gene>
<proteinExistence type="predicted"/>
<keyword evidence="1" id="KW-1185">Reference proteome</keyword>
<protein>
    <submittedName>
        <fullName evidence="2">Uncharacterized protein LOC112688511</fullName>
    </submittedName>
</protein>
<dbReference type="RefSeq" id="XP_025417537.1">
    <property type="nucleotide sequence ID" value="XM_025561752.1"/>
</dbReference>
<sequence>MADDFDVSLTNNFDLNLGSSLRHYCRASQKLQLLTKKSVELKLNNQIHLTSNDNNVDLSVKTILDEMQNVRSKLDTIEHSVDFSNKVEFNLEETVNEIENIIDIISKNKNTIFSHRNLL</sequence>
<dbReference type="Proteomes" id="UP000694846">
    <property type="component" value="Unplaced"/>
</dbReference>
<dbReference type="GeneID" id="112688511"/>
<accession>A0A8B8G3J6</accession>
<reference evidence="2" key="1">
    <citation type="submission" date="2025-08" db="UniProtKB">
        <authorList>
            <consortium name="RefSeq"/>
        </authorList>
    </citation>
    <scope>IDENTIFICATION</scope>
    <source>
        <tissue evidence="2">Whole body</tissue>
    </source>
</reference>
<organism evidence="1 2">
    <name type="scientific">Sipha flava</name>
    <name type="common">yellow sugarcane aphid</name>
    <dbReference type="NCBI Taxonomy" id="143950"/>
    <lineage>
        <taxon>Eukaryota</taxon>
        <taxon>Metazoa</taxon>
        <taxon>Ecdysozoa</taxon>
        <taxon>Arthropoda</taxon>
        <taxon>Hexapoda</taxon>
        <taxon>Insecta</taxon>
        <taxon>Pterygota</taxon>
        <taxon>Neoptera</taxon>
        <taxon>Paraneoptera</taxon>
        <taxon>Hemiptera</taxon>
        <taxon>Sternorrhyncha</taxon>
        <taxon>Aphidomorpha</taxon>
        <taxon>Aphidoidea</taxon>
        <taxon>Aphididae</taxon>
        <taxon>Sipha</taxon>
    </lineage>
</organism>
<dbReference type="AlphaFoldDB" id="A0A8B8G3J6"/>
<evidence type="ECO:0000313" key="1">
    <source>
        <dbReference type="Proteomes" id="UP000694846"/>
    </source>
</evidence>
<name>A0A8B8G3J6_9HEMI</name>